<organism evidence="3 4">
    <name type="scientific">Zobellia galactanivorans (strain DSM 12802 / CCUG 47099 / CIP 106680 / NCIMB 13871 / Dsij)</name>
    <dbReference type="NCBI Taxonomy" id="63186"/>
    <lineage>
        <taxon>Bacteria</taxon>
        <taxon>Pseudomonadati</taxon>
        <taxon>Bacteroidota</taxon>
        <taxon>Flavobacteriia</taxon>
        <taxon>Flavobacteriales</taxon>
        <taxon>Flavobacteriaceae</taxon>
        <taxon>Zobellia</taxon>
    </lineage>
</organism>
<dbReference type="EMBL" id="FP476056">
    <property type="protein sequence ID" value="CAZ97152.1"/>
    <property type="molecule type" value="Genomic_DNA"/>
</dbReference>
<feature type="domain" description="Protein FecR C-terminal" evidence="2">
    <location>
        <begin position="340"/>
        <end position="407"/>
    </location>
</feature>
<proteinExistence type="predicted"/>
<dbReference type="InterPro" id="IPR006860">
    <property type="entry name" value="FecR"/>
</dbReference>
<protein>
    <submittedName>
        <fullName evidence="3">Anti-sigma factor</fullName>
    </submittedName>
</protein>
<dbReference type="PANTHER" id="PTHR30273:SF2">
    <property type="entry name" value="PROTEIN FECR"/>
    <property type="match status" value="1"/>
</dbReference>
<evidence type="ECO:0000313" key="3">
    <source>
        <dbReference type="EMBL" id="CAZ97152.1"/>
    </source>
</evidence>
<dbReference type="Proteomes" id="UP000008898">
    <property type="component" value="Chromosome"/>
</dbReference>
<dbReference type="PANTHER" id="PTHR30273">
    <property type="entry name" value="PERIPLASMIC SIGNAL SENSOR AND SIGMA FACTOR ACTIVATOR FECR-RELATED"/>
    <property type="match status" value="1"/>
</dbReference>
<dbReference type="STRING" id="63186.ZOBELLIA_3006"/>
<sequence>MGIVLFSFTGVFYIQTLIMHQHKPISELLKRYILNECDEEETSWVISYFQSSTNSNDIPSVEEVLQLLKEHQKTEATSTDLSFGDILKTAKEKEHSIPSKTKSSTLWRKYASIAALFIGVLATSYFFWKDSLADNTMIIPPNAITLEMEDGQIQVLSEDGTKQVIGKNGNVVGLQKGNQIVYEGSSTAEKPIFNTLKVPYGKRFELKLSDGTVINLNAGTSLRYPTKFLKDQDRTVYLSGEAFFDVAKDSLRPFIVKADQLDVRVLGTHFNVSSYPEDTQTNVVLVEGSVGMYEQTQSFDQLTSTVLEPGFMGSFEKENGTIETQEVSTDIYTSWMNGNLVFRNMSFESILKKMERHYNVSITNHNTRLGEEIFNASYANITIQKVLEDLKVTYGIDYSINDTHITINQNPTSMK</sequence>
<keyword evidence="4" id="KW-1185">Reference proteome</keyword>
<reference evidence="4" key="1">
    <citation type="submission" date="2009-07" db="EMBL/GenBank/DDBJ databases">
        <title>Complete genome sequence of Zobellia galactanivorans Dsij.</title>
        <authorList>
            <consortium name="Genoscope - CEA"/>
        </authorList>
    </citation>
    <scope>NUCLEOTIDE SEQUENCE [LARGE SCALE GENOMIC DNA]</scope>
    <source>
        <strain evidence="4">DSM 12802 / CCUG 47099 / CIP 106680 / NCIMB 13871 / Dsij</strain>
    </source>
</reference>
<dbReference type="RefSeq" id="WP_013994346.1">
    <property type="nucleotide sequence ID" value="NC_015844.1"/>
</dbReference>
<dbReference type="InterPro" id="IPR032508">
    <property type="entry name" value="FecR_C"/>
</dbReference>
<reference evidence="3 4" key="2">
    <citation type="journal article" date="2012" name="Environ. Microbiol.">
        <title>Characterization of the first alginolytic operons in a marine bacterium: from their emergence in marine Flavobacteriia to their independent transfers to marine Proteobacteria and human gut Bacteroides.</title>
        <authorList>
            <person name="Thomas F."/>
            <person name="Barbeyron T."/>
            <person name="Tonon T."/>
            <person name="Genicot S."/>
            <person name="Czjzek M."/>
            <person name="Michel G."/>
        </authorList>
    </citation>
    <scope>NUCLEOTIDE SEQUENCE [LARGE SCALE GENOMIC DNA]</scope>
    <source>
        <strain evidence="4">DSM 12802 / CCUG 47099 / CIP 106680 / NCIMB 13871 / Dsij</strain>
    </source>
</reference>
<dbReference type="Pfam" id="PF16344">
    <property type="entry name" value="FecR_C"/>
    <property type="match status" value="1"/>
</dbReference>
<evidence type="ECO:0000259" key="2">
    <source>
        <dbReference type="Pfam" id="PF16344"/>
    </source>
</evidence>
<dbReference type="AlphaFoldDB" id="G0KZS5"/>
<dbReference type="GO" id="GO:0016989">
    <property type="term" value="F:sigma factor antagonist activity"/>
    <property type="evidence" value="ECO:0007669"/>
    <property type="project" value="TreeGrafter"/>
</dbReference>
<evidence type="ECO:0000259" key="1">
    <source>
        <dbReference type="Pfam" id="PF04773"/>
    </source>
</evidence>
<feature type="domain" description="FecR protein" evidence="1">
    <location>
        <begin position="196"/>
        <end position="290"/>
    </location>
</feature>
<dbReference type="InterPro" id="IPR012373">
    <property type="entry name" value="Ferrdict_sens_TM"/>
</dbReference>
<dbReference type="KEGG" id="zga:ZOBELLIA_3006"/>
<gene>
    <name evidence="3" type="ordered locus">zobellia_3006</name>
</gene>
<name>G0KZS5_ZOBGA</name>
<dbReference type="OrthoDB" id="651134at2"/>
<dbReference type="Pfam" id="PF04773">
    <property type="entry name" value="FecR"/>
    <property type="match status" value="1"/>
</dbReference>
<dbReference type="PATRIC" id="fig|63186.3.peg.2946"/>
<dbReference type="Gene3D" id="3.55.50.30">
    <property type="match status" value="1"/>
</dbReference>
<dbReference type="HOGENOM" id="CLU_050192_1_0_10"/>
<dbReference type="Gene3D" id="2.60.120.1440">
    <property type="match status" value="1"/>
</dbReference>
<accession>G0KZS5</accession>
<evidence type="ECO:0000313" key="4">
    <source>
        <dbReference type="Proteomes" id="UP000008898"/>
    </source>
</evidence>